<dbReference type="PANTHER" id="PTHR36504:SF1">
    <property type="entry name" value="LIPOPOLYSACCHARIDE EXPORT SYSTEM PROTEIN LPTA"/>
    <property type="match status" value="1"/>
</dbReference>
<dbReference type="EMBL" id="FZQA01000001">
    <property type="protein sequence ID" value="SNT68367.1"/>
    <property type="molecule type" value="Genomic_DNA"/>
</dbReference>
<evidence type="ECO:0000256" key="2">
    <source>
        <dbReference type="SAM" id="SignalP"/>
    </source>
</evidence>
<sequence length="158" mass="16489">MKVFAATAVGAALSLSAALGQLVPDSDAPIDITGNSLEIVDDVATWIGDVRAVQGEAILTADKLVAILDDEGGFSSIRAIGAVRYANGKEAITGETALYDAEARAITITDNVVVTQGRTVMRGGALVYWLDTGRIAFTAPDGKRIRGIFYTKSLDASL</sequence>
<evidence type="ECO:0000256" key="1">
    <source>
        <dbReference type="ARBA" id="ARBA00022729"/>
    </source>
</evidence>
<keyword evidence="1 2" id="KW-0732">Signal</keyword>
<dbReference type="PANTHER" id="PTHR36504">
    <property type="entry name" value="LIPOPOLYSACCHARIDE EXPORT SYSTEM PROTEIN LPTA"/>
    <property type="match status" value="1"/>
</dbReference>
<dbReference type="RefSeq" id="WP_089411316.1">
    <property type="nucleotide sequence ID" value="NZ_FZQA01000001.1"/>
</dbReference>
<dbReference type="InterPro" id="IPR005653">
    <property type="entry name" value="OstA-like_N"/>
</dbReference>
<name>A0A239PL79_9PROT</name>
<evidence type="ECO:0000313" key="4">
    <source>
        <dbReference type="EMBL" id="SNT68367.1"/>
    </source>
</evidence>
<protein>
    <submittedName>
        <fullName evidence="4">Lipopolysaccharide export system protein LptA</fullName>
    </submittedName>
</protein>
<feature type="signal peptide" evidence="2">
    <location>
        <begin position="1"/>
        <end position="17"/>
    </location>
</feature>
<feature type="chain" id="PRO_5013235370" evidence="2">
    <location>
        <begin position="18"/>
        <end position="158"/>
    </location>
</feature>
<keyword evidence="5" id="KW-1185">Reference proteome</keyword>
<dbReference type="GO" id="GO:0009279">
    <property type="term" value="C:cell outer membrane"/>
    <property type="evidence" value="ECO:0007669"/>
    <property type="project" value="TreeGrafter"/>
</dbReference>
<organism evidence="4 5">
    <name type="scientific">Amphiplicatus metriothermophilus</name>
    <dbReference type="NCBI Taxonomy" id="1519374"/>
    <lineage>
        <taxon>Bacteria</taxon>
        <taxon>Pseudomonadati</taxon>
        <taxon>Pseudomonadota</taxon>
        <taxon>Alphaproteobacteria</taxon>
        <taxon>Parvularculales</taxon>
        <taxon>Parvularculaceae</taxon>
        <taxon>Amphiplicatus</taxon>
    </lineage>
</organism>
<proteinExistence type="predicted"/>
<dbReference type="OrthoDB" id="7171889at2"/>
<evidence type="ECO:0000313" key="5">
    <source>
        <dbReference type="Proteomes" id="UP000198346"/>
    </source>
</evidence>
<accession>A0A239PL79</accession>
<dbReference type="GO" id="GO:0017089">
    <property type="term" value="F:glycolipid transfer activity"/>
    <property type="evidence" value="ECO:0007669"/>
    <property type="project" value="TreeGrafter"/>
</dbReference>
<dbReference type="Gene3D" id="2.60.450.10">
    <property type="entry name" value="Lipopolysaccharide (LPS) transport protein A like domain"/>
    <property type="match status" value="1"/>
</dbReference>
<dbReference type="Proteomes" id="UP000198346">
    <property type="component" value="Unassembled WGS sequence"/>
</dbReference>
<dbReference type="InterPro" id="IPR052037">
    <property type="entry name" value="LPS_export_LptA"/>
</dbReference>
<gene>
    <name evidence="4" type="ORF">SAMN06297382_0869</name>
</gene>
<evidence type="ECO:0000259" key="3">
    <source>
        <dbReference type="Pfam" id="PF03968"/>
    </source>
</evidence>
<feature type="domain" description="Organic solvent tolerance-like N-terminal" evidence="3">
    <location>
        <begin position="38"/>
        <end position="133"/>
    </location>
</feature>
<dbReference type="GO" id="GO:0015920">
    <property type="term" value="P:lipopolysaccharide transport"/>
    <property type="evidence" value="ECO:0007669"/>
    <property type="project" value="TreeGrafter"/>
</dbReference>
<dbReference type="AlphaFoldDB" id="A0A239PL79"/>
<reference evidence="4 5" key="1">
    <citation type="submission" date="2017-07" db="EMBL/GenBank/DDBJ databases">
        <authorList>
            <person name="Sun Z.S."/>
            <person name="Albrecht U."/>
            <person name="Echele G."/>
            <person name="Lee C.C."/>
        </authorList>
    </citation>
    <scope>NUCLEOTIDE SEQUENCE [LARGE SCALE GENOMIC DNA]</scope>
    <source>
        <strain evidence="4 5">CGMCC 1.12710</strain>
    </source>
</reference>
<dbReference type="GO" id="GO:0030288">
    <property type="term" value="C:outer membrane-bounded periplasmic space"/>
    <property type="evidence" value="ECO:0007669"/>
    <property type="project" value="TreeGrafter"/>
</dbReference>
<dbReference type="Pfam" id="PF03968">
    <property type="entry name" value="LptD_N"/>
    <property type="match status" value="1"/>
</dbReference>